<keyword evidence="2" id="KW-0813">Transport</keyword>
<feature type="transmembrane region" description="Helical" evidence="10">
    <location>
        <begin position="370"/>
        <end position="392"/>
    </location>
</feature>
<dbReference type="Pfam" id="PF01554">
    <property type="entry name" value="MatE"/>
    <property type="match status" value="2"/>
</dbReference>
<sequence>MRSAYAEVLRIAVPLMISTGMFSLVLFADRTLLFQHEPAEMGAAMAAGNLFWVSICIFVGIASMTGAIASQYVGAGRPNRIGRMLWQSVWFSLATMPLFLTLAYFAEPLFKWTDQAPTLIPLQTVYFQILMWGGAGEVLQTALSGFFSGTHRTRTIAIVSVVSGVLNLLLDYLLIFGIDPGWWGGDGDVVLELGIAGAGIASVISFWFKAVCYAAILLKPQFRNSYGIIRGLCFDRRMMWRLAYFGFPAGLMYVTEAGAFSVIVLMIGRLGDVPLQATTMAINFNMIAFIPLVGMSIAASVLVGQHLVRSGHEPAIRCVRAALTIAWAYSAAWALAYWFGAETLISLYALNQSESTIPGDAALALKTAEGLLGFVAIYVLLDATQLILAGALRGAGDTWFVLIAGLSVSVVALTIGIVFEPTWEPALWGTDDLATPTTATTPTTMSDSVSGTLRWWWMILTGWVISLAAAMSARYLQGSWKRMRMV</sequence>
<evidence type="ECO:0000256" key="10">
    <source>
        <dbReference type="SAM" id="Phobius"/>
    </source>
</evidence>
<dbReference type="EMBL" id="JACHXU010000011">
    <property type="protein sequence ID" value="MBB3207509.1"/>
    <property type="molecule type" value="Genomic_DNA"/>
</dbReference>
<name>A0A7W5DZP9_9BACT</name>
<keyword evidence="5 10" id="KW-0812">Transmembrane</keyword>
<evidence type="ECO:0000256" key="5">
    <source>
        <dbReference type="ARBA" id="ARBA00022692"/>
    </source>
</evidence>
<feature type="transmembrane region" description="Helical" evidence="10">
    <location>
        <begin position="125"/>
        <end position="143"/>
    </location>
</feature>
<feature type="transmembrane region" description="Helical" evidence="10">
    <location>
        <begin position="399"/>
        <end position="419"/>
    </location>
</feature>
<dbReference type="Proteomes" id="UP000536179">
    <property type="component" value="Unassembled WGS sequence"/>
</dbReference>
<dbReference type="GO" id="GO:0005886">
    <property type="term" value="C:plasma membrane"/>
    <property type="evidence" value="ECO:0007669"/>
    <property type="project" value="UniProtKB-SubCell"/>
</dbReference>
<gene>
    <name evidence="11" type="ORF">FHS27_003334</name>
</gene>
<dbReference type="CDD" id="cd13133">
    <property type="entry name" value="MATE_like_7"/>
    <property type="match status" value="1"/>
</dbReference>
<keyword evidence="3" id="KW-0050">Antiport</keyword>
<feature type="transmembrane region" description="Helical" evidence="10">
    <location>
        <begin position="325"/>
        <end position="350"/>
    </location>
</feature>
<evidence type="ECO:0000256" key="9">
    <source>
        <dbReference type="ARBA" id="ARBA00031636"/>
    </source>
</evidence>
<comment type="caution">
    <text evidence="11">The sequence shown here is derived from an EMBL/GenBank/DDBJ whole genome shotgun (WGS) entry which is preliminary data.</text>
</comment>
<evidence type="ECO:0000256" key="2">
    <source>
        <dbReference type="ARBA" id="ARBA00022448"/>
    </source>
</evidence>
<feature type="transmembrane region" description="Helical" evidence="10">
    <location>
        <begin position="455"/>
        <end position="476"/>
    </location>
</feature>
<feature type="transmembrane region" description="Helical" evidence="10">
    <location>
        <begin position="195"/>
        <end position="218"/>
    </location>
</feature>
<keyword evidence="4" id="KW-1003">Cell membrane</keyword>
<keyword evidence="7" id="KW-0406">Ion transport</keyword>
<evidence type="ECO:0000256" key="3">
    <source>
        <dbReference type="ARBA" id="ARBA00022449"/>
    </source>
</evidence>
<feature type="transmembrane region" description="Helical" evidence="10">
    <location>
        <begin position="239"/>
        <end position="268"/>
    </location>
</feature>
<evidence type="ECO:0000256" key="8">
    <source>
        <dbReference type="ARBA" id="ARBA00023136"/>
    </source>
</evidence>
<dbReference type="NCBIfam" id="TIGR00797">
    <property type="entry name" value="matE"/>
    <property type="match status" value="1"/>
</dbReference>
<evidence type="ECO:0000313" key="11">
    <source>
        <dbReference type="EMBL" id="MBB3207509.1"/>
    </source>
</evidence>
<protein>
    <recommendedName>
        <fullName evidence="9">Multidrug-efflux transporter</fullName>
    </recommendedName>
</protein>
<dbReference type="InterPro" id="IPR048279">
    <property type="entry name" value="MdtK-like"/>
</dbReference>
<feature type="transmembrane region" description="Helical" evidence="10">
    <location>
        <begin position="12"/>
        <end position="30"/>
    </location>
</feature>
<dbReference type="RefSeq" id="WP_184305847.1">
    <property type="nucleotide sequence ID" value="NZ_JACHXU010000011.1"/>
</dbReference>
<feature type="transmembrane region" description="Helical" evidence="10">
    <location>
        <begin position="85"/>
        <end position="105"/>
    </location>
</feature>
<dbReference type="GO" id="GO:0006811">
    <property type="term" value="P:monoatomic ion transport"/>
    <property type="evidence" value="ECO:0007669"/>
    <property type="project" value="UniProtKB-KW"/>
</dbReference>
<dbReference type="PANTHER" id="PTHR43298">
    <property type="entry name" value="MULTIDRUG RESISTANCE PROTEIN NORM-RELATED"/>
    <property type="match status" value="1"/>
</dbReference>
<keyword evidence="12" id="KW-1185">Reference proteome</keyword>
<dbReference type="InterPro" id="IPR002528">
    <property type="entry name" value="MATE_fam"/>
</dbReference>
<dbReference type="AlphaFoldDB" id="A0A7W5DZP9"/>
<dbReference type="GO" id="GO:0015297">
    <property type="term" value="F:antiporter activity"/>
    <property type="evidence" value="ECO:0007669"/>
    <property type="project" value="UniProtKB-KW"/>
</dbReference>
<dbReference type="PIRSF" id="PIRSF006603">
    <property type="entry name" value="DinF"/>
    <property type="match status" value="1"/>
</dbReference>
<keyword evidence="6 10" id="KW-1133">Transmembrane helix</keyword>
<reference evidence="11 12" key="1">
    <citation type="submission" date="2020-08" db="EMBL/GenBank/DDBJ databases">
        <title>Genomic Encyclopedia of Type Strains, Phase III (KMG-III): the genomes of soil and plant-associated and newly described type strains.</title>
        <authorList>
            <person name="Whitman W."/>
        </authorList>
    </citation>
    <scope>NUCLEOTIDE SEQUENCE [LARGE SCALE GENOMIC DNA]</scope>
    <source>
        <strain evidence="11 12">CECT 8075</strain>
    </source>
</reference>
<evidence type="ECO:0000256" key="6">
    <source>
        <dbReference type="ARBA" id="ARBA00022989"/>
    </source>
</evidence>
<dbReference type="GO" id="GO:0042910">
    <property type="term" value="F:xenobiotic transmembrane transporter activity"/>
    <property type="evidence" value="ECO:0007669"/>
    <property type="project" value="InterPro"/>
</dbReference>
<proteinExistence type="predicted"/>
<feature type="transmembrane region" description="Helical" evidence="10">
    <location>
        <begin position="50"/>
        <end position="73"/>
    </location>
</feature>
<evidence type="ECO:0000256" key="4">
    <source>
        <dbReference type="ARBA" id="ARBA00022475"/>
    </source>
</evidence>
<comment type="subcellular location">
    <subcellularLocation>
        <location evidence="1">Cell membrane</location>
        <topology evidence="1">Multi-pass membrane protein</topology>
    </subcellularLocation>
</comment>
<evidence type="ECO:0000313" key="12">
    <source>
        <dbReference type="Proteomes" id="UP000536179"/>
    </source>
</evidence>
<keyword evidence="8 10" id="KW-0472">Membrane</keyword>
<evidence type="ECO:0000256" key="7">
    <source>
        <dbReference type="ARBA" id="ARBA00023065"/>
    </source>
</evidence>
<accession>A0A7W5DZP9</accession>
<feature type="transmembrane region" description="Helical" evidence="10">
    <location>
        <begin position="280"/>
        <end position="304"/>
    </location>
</feature>
<organism evidence="11 12">
    <name type="scientific">Aporhodopirellula rubra</name>
    <dbReference type="NCBI Taxonomy" id="980271"/>
    <lineage>
        <taxon>Bacteria</taxon>
        <taxon>Pseudomonadati</taxon>
        <taxon>Planctomycetota</taxon>
        <taxon>Planctomycetia</taxon>
        <taxon>Pirellulales</taxon>
        <taxon>Pirellulaceae</taxon>
        <taxon>Aporhodopirellula</taxon>
    </lineage>
</organism>
<dbReference type="InterPro" id="IPR050222">
    <property type="entry name" value="MATE_MdtK"/>
</dbReference>
<feature type="transmembrane region" description="Helical" evidence="10">
    <location>
        <begin position="155"/>
        <end position="175"/>
    </location>
</feature>
<dbReference type="PANTHER" id="PTHR43298:SF2">
    <property type="entry name" value="FMN_FAD EXPORTER YEEO-RELATED"/>
    <property type="match status" value="1"/>
</dbReference>
<evidence type="ECO:0000256" key="1">
    <source>
        <dbReference type="ARBA" id="ARBA00004651"/>
    </source>
</evidence>